<dbReference type="Pfam" id="PF00440">
    <property type="entry name" value="TetR_N"/>
    <property type="match status" value="1"/>
</dbReference>
<dbReference type="SUPFAM" id="SSF46689">
    <property type="entry name" value="Homeodomain-like"/>
    <property type="match status" value="1"/>
</dbReference>
<evidence type="ECO:0000256" key="1">
    <source>
        <dbReference type="ARBA" id="ARBA00023015"/>
    </source>
</evidence>
<evidence type="ECO:0000256" key="2">
    <source>
        <dbReference type="ARBA" id="ARBA00023125"/>
    </source>
</evidence>
<gene>
    <name evidence="6" type="ORF">SAMN05216593_105114</name>
</gene>
<dbReference type="PANTHER" id="PTHR47506:SF7">
    <property type="entry name" value="TRANSCRIPTIONAL REGULATORY PROTEIN"/>
    <property type="match status" value="1"/>
</dbReference>
<dbReference type="OrthoDB" id="9798857at2"/>
<dbReference type="InterPro" id="IPR036271">
    <property type="entry name" value="Tet_transcr_reg_TetR-rel_C_sf"/>
</dbReference>
<feature type="domain" description="HTH tetR-type" evidence="5">
    <location>
        <begin position="9"/>
        <end position="69"/>
    </location>
</feature>
<organism evidence="6 7">
    <name type="scientific">Pseudomonas asturiensis</name>
    <dbReference type="NCBI Taxonomy" id="1190415"/>
    <lineage>
        <taxon>Bacteria</taxon>
        <taxon>Pseudomonadati</taxon>
        <taxon>Pseudomonadota</taxon>
        <taxon>Gammaproteobacteria</taxon>
        <taxon>Pseudomonadales</taxon>
        <taxon>Pseudomonadaceae</taxon>
        <taxon>Pseudomonas</taxon>
    </lineage>
</organism>
<evidence type="ECO:0000259" key="5">
    <source>
        <dbReference type="PROSITE" id="PS50977"/>
    </source>
</evidence>
<evidence type="ECO:0000256" key="3">
    <source>
        <dbReference type="ARBA" id="ARBA00023163"/>
    </source>
</evidence>
<dbReference type="AlphaFoldDB" id="A0A1M7N282"/>
<dbReference type="EMBL" id="FRDA01000005">
    <property type="protein sequence ID" value="SHM97663.1"/>
    <property type="molecule type" value="Genomic_DNA"/>
</dbReference>
<reference evidence="6 7" key="1">
    <citation type="submission" date="2016-11" db="EMBL/GenBank/DDBJ databases">
        <authorList>
            <person name="Jaros S."/>
            <person name="Januszkiewicz K."/>
            <person name="Wedrychowicz H."/>
        </authorList>
    </citation>
    <scope>NUCLEOTIDE SEQUENCE [LARGE SCALE GENOMIC DNA]</scope>
    <source>
        <strain evidence="6 7">LMG 26898</strain>
    </source>
</reference>
<keyword evidence="2 4" id="KW-0238">DNA-binding</keyword>
<dbReference type="RefSeq" id="WP_073166054.1">
    <property type="nucleotide sequence ID" value="NZ_FRDA01000005.1"/>
</dbReference>
<protein>
    <submittedName>
        <fullName evidence="6">Transcriptional regulator, TetR family</fullName>
    </submittedName>
</protein>
<dbReference type="SUPFAM" id="SSF48498">
    <property type="entry name" value="Tetracyclin repressor-like, C-terminal domain"/>
    <property type="match status" value="1"/>
</dbReference>
<dbReference type="InterPro" id="IPR009057">
    <property type="entry name" value="Homeodomain-like_sf"/>
</dbReference>
<dbReference type="Gene3D" id="1.10.357.10">
    <property type="entry name" value="Tetracycline Repressor, domain 2"/>
    <property type="match status" value="1"/>
</dbReference>
<evidence type="ECO:0000313" key="7">
    <source>
        <dbReference type="Proteomes" id="UP000183983"/>
    </source>
</evidence>
<proteinExistence type="predicted"/>
<keyword evidence="3" id="KW-0804">Transcription</keyword>
<sequence>MRYALDRKAQTHQRIVKEASVRFRRDGIGATGLQPLMKSLGLTHGGFYAHFKSKDDLVEQALRQSVDDAKVLTREMFAGQDALSEFIDLYLSSPHRDEPGTGCPLPNMCAELGQMERPSKLTDEITLHLLETFENALQSEDSQSKSVLILSSLVGALMLSRSVHDRQLSDHILNVTRDHVKLHVCQQESASALQQPALSTDSALIN</sequence>
<accession>A0A1M7N282</accession>
<dbReference type="GO" id="GO:0003677">
    <property type="term" value="F:DNA binding"/>
    <property type="evidence" value="ECO:0007669"/>
    <property type="project" value="UniProtKB-UniRule"/>
</dbReference>
<evidence type="ECO:0000313" key="6">
    <source>
        <dbReference type="EMBL" id="SHM97663.1"/>
    </source>
</evidence>
<dbReference type="PROSITE" id="PS50977">
    <property type="entry name" value="HTH_TETR_2"/>
    <property type="match status" value="1"/>
</dbReference>
<name>A0A1M7N282_9PSED</name>
<dbReference type="InterPro" id="IPR001647">
    <property type="entry name" value="HTH_TetR"/>
</dbReference>
<dbReference type="PANTHER" id="PTHR47506">
    <property type="entry name" value="TRANSCRIPTIONAL REGULATORY PROTEIN"/>
    <property type="match status" value="1"/>
</dbReference>
<feature type="DNA-binding region" description="H-T-H motif" evidence="4">
    <location>
        <begin position="32"/>
        <end position="51"/>
    </location>
</feature>
<evidence type="ECO:0000256" key="4">
    <source>
        <dbReference type="PROSITE-ProRule" id="PRU00335"/>
    </source>
</evidence>
<keyword evidence="1" id="KW-0805">Transcription regulation</keyword>
<dbReference type="Proteomes" id="UP000183983">
    <property type="component" value="Unassembled WGS sequence"/>
</dbReference>
<dbReference type="Gene3D" id="1.10.10.60">
    <property type="entry name" value="Homeodomain-like"/>
    <property type="match status" value="1"/>
</dbReference>